<dbReference type="PANTHER" id="PTHR19845">
    <property type="entry name" value="KATANIN P80 SUBUNIT"/>
    <property type="match status" value="1"/>
</dbReference>
<feature type="region of interest" description="Disordered" evidence="1">
    <location>
        <begin position="46"/>
        <end position="77"/>
    </location>
</feature>
<dbReference type="GO" id="GO:0007019">
    <property type="term" value="P:microtubule depolymerization"/>
    <property type="evidence" value="ECO:0007669"/>
    <property type="project" value="TreeGrafter"/>
</dbReference>
<dbReference type="AlphaFoldDB" id="A0A8T2XMQ9"/>
<evidence type="ECO:0000256" key="1">
    <source>
        <dbReference type="SAM" id="MobiDB-lite"/>
    </source>
</evidence>
<feature type="compositionally biased region" description="Basic and acidic residues" evidence="1">
    <location>
        <begin position="54"/>
        <end position="63"/>
    </location>
</feature>
<evidence type="ECO:0000313" key="3">
    <source>
        <dbReference type="Proteomes" id="UP000807159"/>
    </source>
</evidence>
<proteinExistence type="predicted"/>
<dbReference type="EMBL" id="JACEGQ020000011">
    <property type="protein sequence ID" value="KAH8494024.1"/>
    <property type="molecule type" value="Genomic_DNA"/>
</dbReference>
<keyword evidence="3" id="KW-1185">Reference proteome</keyword>
<dbReference type="GO" id="GO:0008352">
    <property type="term" value="C:katanin complex"/>
    <property type="evidence" value="ECO:0007669"/>
    <property type="project" value="TreeGrafter"/>
</dbReference>
<feature type="compositionally biased region" description="Polar residues" evidence="1">
    <location>
        <begin position="65"/>
        <end position="77"/>
    </location>
</feature>
<feature type="non-terminal residue" evidence="2">
    <location>
        <position position="1"/>
    </location>
</feature>
<protein>
    <submittedName>
        <fullName evidence="2">Uncharacterized protein</fullName>
    </submittedName>
</protein>
<accession>A0A8T2XMQ9</accession>
<dbReference type="PANTHER" id="PTHR19845:SF0">
    <property type="entry name" value="KATANIN P80 WD40 REPEAT-CONTAINING SUBUNIT B1"/>
    <property type="match status" value="1"/>
</dbReference>
<evidence type="ECO:0000313" key="2">
    <source>
        <dbReference type="EMBL" id="KAH8494024.1"/>
    </source>
</evidence>
<comment type="caution">
    <text evidence="2">The sequence shown here is derived from an EMBL/GenBank/DDBJ whole genome shotgun (WGS) entry which is preliminary data.</text>
</comment>
<name>A0A8T2XMQ9_POPDE</name>
<dbReference type="Proteomes" id="UP000807159">
    <property type="component" value="Chromosome 11"/>
</dbReference>
<gene>
    <name evidence="2" type="ORF">H0E87_020689</name>
</gene>
<organism evidence="2 3">
    <name type="scientific">Populus deltoides</name>
    <name type="common">Eastern poplar</name>
    <name type="synonym">Eastern cottonwood</name>
    <dbReference type="NCBI Taxonomy" id="3696"/>
    <lineage>
        <taxon>Eukaryota</taxon>
        <taxon>Viridiplantae</taxon>
        <taxon>Streptophyta</taxon>
        <taxon>Embryophyta</taxon>
        <taxon>Tracheophyta</taxon>
        <taxon>Spermatophyta</taxon>
        <taxon>Magnoliopsida</taxon>
        <taxon>eudicotyledons</taxon>
        <taxon>Gunneridae</taxon>
        <taxon>Pentapetalae</taxon>
        <taxon>rosids</taxon>
        <taxon>fabids</taxon>
        <taxon>Malpighiales</taxon>
        <taxon>Salicaceae</taxon>
        <taxon>Saliceae</taxon>
        <taxon>Populus</taxon>
    </lineage>
</organism>
<sequence>HSESKSGAIGNQSVLLENNAKTSMGRLYISQYSNVLVKETKSLGRLSVSQNSDPGKESFKESKILPSTGSVSGAPQRVNLSTGLKTTMTGPITVPGAAASKRSSTKVLSTANVPVLNKADVIPVIVPRTNSISEQVAVSRKAIGIAGRIMPFSLQSKTTDFRKFSNSKEDMDQPTTSIQS</sequence>
<reference evidence="2" key="1">
    <citation type="journal article" date="2021" name="J. Hered.">
        <title>Genome Assembly of Salicaceae Populus deltoides (Eastern Cottonwood) I-69 Based on Nanopore Sequencing and Hi-C Technologies.</title>
        <authorList>
            <person name="Bai S."/>
            <person name="Wu H."/>
            <person name="Zhang J."/>
            <person name="Pan Z."/>
            <person name="Zhao W."/>
            <person name="Li Z."/>
            <person name="Tong C."/>
        </authorList>
    </citation>
    <scope>NUCLEOTIDE SEQUENCE</scope>
    <source>
        <tissue evidence="2">Leaf</tissue>
    </source>
</reference>